<dbReference type="AlphaFoldDB" id="A0A3G2R785"/>
<evidence type="ECO:0000256" key="4">
    <source>
        <dbReference type="ARBA" id="ARBA00022519"/>
    </source>
</evidence>
<dbReference type="GO" id="GO:0005886">
    <property type="term" value="C:plasma membrane"/>
    <property type="evidence" value="ECO:0007669"/>
    <property type="project" value="UniProtKB-SubCell"/>
</dbReference>
<proteinExistence type="predicted"/>
<organism evidence="10 11">
    <name type="scientific">Biomaibacter acetigenes</name>
    <dbReference type="NCBI Taxonomy" id="2316383"/>
    <lineage>
        <taxon>Bacteria</taxon>
        <taxon>Bacillati</taxon>
        <taxon>Bacillota</taxon>
        <taxon>Clostridia</taxon>
        <taxon>Thermosediminibacterales</taxon>
        <taxon>Tepidanaerobacteraceae</taxon>
        <taxon>Biomaibacter</taxon>
    </lineage>
</organism>
<evidence type="ECO:0000256" key="3">
    <source>
        <dbReference type="ARBA" id="ARBA00022475"/>
    </source>
</evidence>
<keyword evidence="4" id="KW-0997">Cell inner membrane</keyword>
<evidence type="ECO:0000256" key="9">
    <source>
        <dbReference type="SAM" id="Phobius"/>
    </source>
</evidence>
<dbReference type="Proteomes" id="UP000280960">
    <property type="component" value="Chromosome"/>
</dbReference>
<protein>
    <recommendedName>
        <fullName evidence="8">Autoinducer 2 import system permease protein LsrD</fullName>
    </recommendedName>
</protein>
<keyword evidence="11" id="KW-1185">Reference proteome</keyword>
<name>A0A3G2R785_9FIRM</name>
<comment type="subcellular location">
    <subcellularLocation>
        <location evidence="1">Cell membrane</location>
        <topology evidence="1">Multi-pass membrane protein</topology>
    </subcellularLocation>
</comment>
<evidence type="ECO:0000256" key="7">
    <source>
        <dbReference type="ARBA" id="ARBA00023136"/>
    </source>
</evidence>
<dbReference type="GO" id="GO:0022857">
    <property type="term" value="F:transmembrane transporter activity"/>
    <property type="evidence" value="ECO:0007669"/>
    <property type="project" value="InterPro"/>
</dbReference>
<keyword evidence="3" id="KW-1003">Cell membrane</keyword>
<dbReference type="InterPro" id="IPR001851">
    <property type="entry name" value="ABC_transp_permease"/>
</dbReference>
<gene>
    <name evidence="10" type="ORF">D2962_12645</name>
</gene>
<evidence type="ECO:0000256" key="6">
    <source>
        <dbReference type="ARBA" id="ARBA00022989"/>
    </source>
</evidence>
<feature type="transmembrane region" description="Helical" evidence="9">
    <location>
        <begin position="82"/>
        <end position="102"/>
    </location>
</feature>
<keyword evidence="5 9" id="KW-0812">Transmembrane</keyword>
<evidence type="ECO:0000313" key="10">
    <source>
        <dbReference type="EMBL" id="AYO31332.1"/>
    </source>
</evidence>
<dbReference type="Pfam" id="PF02653">
    <property type="entry name" value="BPD_transp_2"/>
    <property type="match status" value="1"/>
</dbReference>
<evidence type="ECO:0000256" key="2">
    <source>
        <dbReference type="ARBA" id="ARBA00022448"/>
    </source>
</evidence>
<feature type="transmembrane region" description="Helical" evidence="9">
    <location>
        <begin position="54"/>
        <end position="75"/>
    </location>
</feature>
<evidence type="ECO:0000256" key="1">
    <source>
        <dbReference type="ARBA" id="ARBA00004651"/>
    </source>
</evidence>
<evidence type="ECO:0000256" key="8">
    <source>
        <dbReference type="ARBA" id="ARBA00039381"/>
    </source>
</evidence>
<dbReference type="EMBL" id="CP033169">
    <property type="protein sequence ID" value="AYO31332.1"/>
    <property type="molecule type" value="Genomic_DNA"/>
</dbReference>
<keyword evidence="2" id="KW-0813">Transport</keyword>
<dbReference type="PANTHER" id="PTHR32196:SF71">
    <property type="entry name" value="AUTOINDUCER 2 IMPORT SYSTEM PERMEASE PROTEIN LSRD"/>
    <property type="match status" value="1"/>
</dbReference>
<reference evidence="10 11" key="1">
    <citation type="submission" date="2018-10" db="EMBL/GenBank/DDBJ databases">
        <authorList>
            <person name="Zhang X."/>
        </authorList>
    </citation>
    <scope>NUCLEOTIDE SEQUENCE [LARGE SCALE GENOMIC DNA]</scope>
    <source>
        <strain evidence="10 11">SK-G1</strain>
    </source>
</reference>
<feature type="transmembrane region" description="Helical" evidence="9">
    <location>
        <begin position="225"/>
        <end position="244"/>
    </location>
</feature>
<evidence type="ECO:0000256" key="5">
    <source>
        <dbReference type="ARBA" id="ARBA00022692"/>
    </source>
</evidence>
<dbReference type="RefSeq" id="WP_122015171.1">
    <property type="nucleotide sequence ID" value="NZ_CP033169.1"/>
</dbReference>
<feature type="transmembrane region" description="Helical" evidence="9">
    <location>
        <begin position="264"/>
        <end position="290"/>
    </location>
</feature>
<feature type="transmembrane region" description="Helical" evidence="9">
    <location>
        <begin position="302"/>
        <end position="321"/>
    </location>
</feature>
<dbReference type="PANTHER" id="PTHR32196">
    <property type="entry name" value="ABC TRANSPORTER PERMEASE PROTEIN YPHD-RELATED-RELATED"/>
    <property type="match status" value="1"/>
</dbReference>
<feature type="transmembrane region" description="Helical" evidence="9">
    <location>
        <begin position="173"/>
        <end position="194"/>
    </location>
</feature>
<sequence length="329" mass="35270">MNIEINSVQSEDRMRIGALIRSFIKNRGSIVIFLVLWVLAALFIKNFATLDNLLLIVKQSAIPIIACLGMTMVLMTGGIDLSLGYTVGITSIIAGMLVKSWGVSVLPSVLLTVLVGAVIGFCNGYIIQKIKVPAFITTLGTGYIIYGIAQIISRGDVVNRLPEDFNAIGATEILFLPSTVYIALLIAVICYFVLHKSIFGRTLMAFGFNERASFLSGINIDKLNISVYVVNGILAAIVGILMTIRVNCAQPNMGGANFTFEVITAAIVGGTSLFGGIGSVVGSVFGVLIIKMIENCINLMGVSYHLYQAVMGIVILGAIIFENIKNKTM</sequence>
<feature type="transmembrane region" description="Helical" evidence="9">
    <location>
        <begin position="134"/>
        <end position="153"/>
    </location>
</feature>
<feature type="transmembrane region" description="Helical" evidence="9">
    <location>
        <begin position="108"/>
        <end position="127"/>
    </location>
</feature>
<evidence type="ECO:0000313" key="11">
    <source>
        <dbReference type="Proteomes" id="UP000280960"/>
    </source>
</evidence>
<accession>A0A3G2R785</accession>
<dbReference type="KEGG" id="bacg:D2962_12645"/>
<keyword evidence="7 9" id="KW-0472">Membrane</keyword>
<keyword evidence="6 9" id="KW-1133">Transmembrane helix</keyword>
<feature type="transmembrane region" description="Helical" evidence="9">
    <location>
        <begin position="30"/>
        <end position="48"/>
    </location>
</feature>
<dbReference type="CDD" id="cd06579">
    <property type="entry name" value="TM_PBP1_transp_AraH_like"/>
    <property type="match status" value="1"/>
</dbReference>